<organism evidence="9 10">
    <name type="scientific">Empedobacter falsenii</name>
    <dbReference type="NCBI Taxonomy" id="343874"/>
    <lineage>
        <taxon>Bacteria</taxon>
        <taxon>Pseudomonadati</taxon>
        <taxon>Bacteroidota</taxon>
        <taxon>Flavobacteriia</taxon>
        <taxon>Flavobacteriales</taxon>
        <taxon>Weeksellaceae</taxon>
        <taxon>Empedobacter</taxon>
    </lineage>
</organism>
<sequence>MKNNPTVIDLFCGCGGLSYGFIEAGFDVLLGIDHWKDAIVTFENTHKNAKGIVADLFKETPKEISKKTEIKNIDVIIGGPPCQGFSIAGKRIIDDERNQLYKSFVSYVKFYQPKIFLMENVPNIVSMGKGVVKDSIIEDFEKLGYTVVYKVLLASEYGVPQNRRRAFFVGTKNNEEFIFPEPTTENPVSAKDAISDLPEKSLTDGAKYNTEPKSEYQKLIRGKSEGIYNHEITNHSEQTTSIISLVPDGGNYKDLPEELRKTRNVNIAWTRLNSKKPSFTIDTGHRHHFHYKYNRVPTVRESARIQSFPDTFVFLGSKTSQYKQVGNAVPPILAKVLALEIKKYL</sequence>
<dbReference type="Proteomes" id="UP000267844">
    <property type="component" value="Unassembled WGS sequence"/>
</dbReference>
<dbReference type="PANTHER" id="PTHR10629:SF52">
    <property type="entry name" value="DNA (CYTOSINE-5)-METHYLTRANSFERASE 1"/>
    <property type="match status" value="1"/>
</dbReference>
<proteinExistence type="inferred from homology"/>
<dbReference type="Gene3D" id="3.90.120.10">
    <property type="entry name" value="DNA Methylase, subunit A, domain 2"/>
    <property type="match status" value="1"/>
</dbReference>
<dbReference type="EC" id="2.1.1.37" evidence="8"/>
<dbReference type="AlphaFoldDB" id="A0A427BR85"/>
<name>A0A427BR85_9FLAO</name>
<dbReference type="RefSeq" id="WP_125349224.1">
    <property type="nucleotide sequence ID" value="NZ_RHPN01000005.1"/>
</dbReference>
<dbReference type="PROSITE" id="PS51679">
    <property type="entry name" value="SAM_MT_C5"/>
    <property type="match status" value="1"/>
</dbReference>
<dbReference type="InterPro" id="IPR029063">
    <property type="entry name" value="SAM-dependent_MTases_sf"/>
</dbReference>
<dbReference type="SUPFAM" id="SSF53335">
    <property type="entry name" value="S-adenosyl-L-methionine-dependent methyltransferases"/>
    <property type="match status" value="1"/>
</dbReference>
<reference evidence="9 10" key="1">
    <citation type="submission" date="2018-10" db="EMBL/GenBank/DDBJ databases">
        <title>Transmission dynamics of multidrug resistant bacteria on intensive care unit surfaces.</title>
        <authorList>
            <person name="D'Souza A.W."/>
            <person name="Potter R.F."/>
            <person name="Wallace M."/>
            <person name="Shupe A."/>
            <person name="Patel S."/>
            <person name="Sun S."/>
            <person name="Gul D."/>
            <person name="Kwon J.H."/>
            <person name="Andleeb S."/>
            <person name="Burnham C.-A.D."/>
            <person name="Dantas G."/>
        </authorList>
    </citation>
    <scope>NUCLEOTIDE SEQUENCE [LARGE SCALE GENOMIC DNA]</scope>
    <source>
        <strain evidence="9 10">WF_348</strain>
    </source>
</reference>
<dbReference type="GO" id="GO:0003677">
    <property type="term" value="F:DNA binding"/>
    <property type="evidence" value="ECO:0007669"/>
    <property type="project" value="TreeGrafter"/>
</dbReference>
<dbReference type="PRINTS" id="PR00105">
    <property type="entry name" value="C5METTRFRASE"/>
</dbReference>
<dbReference type="InterPro" id="IPR001525">
    <property type="entry name" value="C5_MeTfrase"/>
</dbReference>
<dbReference type="InterPro" id="IPR050390">
    <property type="entry name" value="C5-Methyltransferase"/>
</dbReference>
<accession>A0A427BR85</accession>
<comment type="catalytic activity">
    <reaction evidence="5 8">
        <text>a 2'-deoxycytidine in DNA + S-adenosyl-L-methionine = a 5-methyl-2'-deoxycytidine in DNA + S-adenosyl-L-homocysteine + H(+)</text>
        <dbReference type="Rhea" id="RHEA:13681"/>
        <dbReference type="Rhea" id="RHEA-COMP:11369"/>
        <dbReference type="Rhea" id="RHEA-COMP:11370"/>
        <dbReference type="ChEBI" id="CHEBI:15378"/>
        <dbReference type="ChEBI" id="CHEBI:57856"/>
        <dbReference type="ChEBI" id="CHEBI:59789"/>
        <dbReference type="ChEBI" id="CHEBI:85452"/>
        <dbReference type="ChEBI" id="CHEBI:85454"/>
        <dbReference type="EC" id="2.1.1.37"/>
    </reaction>
</comment>
<evidence type="ECO:0000256" key="5">
    <source>
        <dbReference type="ARBA" id="ARBA00047422"/>
    </source>
</evidence>
<dbReference type="EMBL" id="RHPO01000005">
    <property type="protein sequence ID" value="RRT93115.1"/>
    <property type="molecule type" value="Genomic_DNA"/>
</dbReference>
<dbReference type="GO" id="GO:0009307">
    <property type="term" value="P:DNA restriction-modification system"/>
    <property type="evidence" value="ECO:0007669"/>
    <property type="project" value="UniProtKB-KW"/>
</dbReference>
<dbReference type="GO" id="GO:0003886">
    <property type="term" value="F:DNA (cytosine-5-)-methyltransferase activity"/>
    <property type="evidence" value="ECO:0007669"/>
    <property type="project" value="UniProtKB-EC"/>
</dbReference>
<gene>
    <name evidence="9" type="ORF">EGI89_03815</name>
</gene>
<dbReference type="InterPro" id="IPR018117">
    <property type="entry name" value="C5_DNA_meth_AS"/>
</dbReference>
<feature type="active site" evidence="6">
    <location>
        <position position="82"/>
    </location>
</feature>
<keyword evidence="4" id="KW-0680">Restriction system</keyword>
<evidence type="ECO:0000313" key="9">
    <source>
        <dbReference type="EMBL" id="RRT93115.1"/>
    </source>
</evidence>
<evidence type="ECO:0000313" key="10">
    <source>
        <dbReference type="Proteomes" id="UP000267844"/>
    </source>
</evidence>
<dbReference type="GO" id="GO:0044027">
    <property type="term" value="P:negative regulation of gene expression via chromosomal CpG island methylation"/>
    <property type="evidence" value="ECO:0007669"/>
    <property type="project" value="TreeGrafter"/>
</dbReference>
<evidence type="ECO:0000256" key="1">
    <source>
        <dbReference type="ARBA" id="ARBA00022603"/>
    </source>
</evidence>
<dbReference type="CDD" id="cd00315">
    <property type="entry name" value="Cyt_C5_DNA_methylase"/>
    <property type="match status" value="1"/>
</dbReference>
<dbReference type="Pfam" id="PF00145">
    <property type="entry name" value="DNA_methylase"/>
    <property type="match status" value="1"/>
</dbReference>
<evidence type="ECO:0000256" key="7">
    <source>
        <dbReference type="RuleBase" id="RU000416"/>
    </source>
</evidence>
<keyword evidence="1 6" id="KW-0489">Methyltransferase</keyword>
<comment type="similarity">
    <text evidence="6 7">Belongs to the class I-like SAM-binding methyltransferase superfamily. C5-methyltransferase family.</text>
</comment>
<dbReference type="NCBIfam" id="TIGR00675">
    <property type="entry name" value="dcm"/>
    <property type="match status" value="1"/>
</dbReference>
<dbReference type="PANTHER" id="PTHR10629">
    <property type="entry name" value="CYTOSINE-SPECIFIC METHYLTRANSFERASE"/>
    <property type="match status" value="1"/>
</dbReference>
<dbReference type="Gene3D" id="3.40.50.150">
    <property type="entry name" value="Vaccinia Virus protein VP39"/>
    <property type="match status" value="1"/>
</dbReference>
<evidence type="ECO:0000256" key="6">
    <source>
        <dbReference type="PROSITE-ProRule" id="PRU01016"/>
    </source>
</evidence>
<dbReference type="PROSITE" id="PS00094">
    <property type="entry name" value="C5_MTASE_1"/>
    <property type="match status" value="1"/>
</dbReference>
<evidence type="ECO:0000256" key="8">
    <source>
        <dbReference type="RuleBase" id="RU000417"/>
    </source>
</evidence>
<keyword evidence="3 6" id="KW-0949">S-adenosyl-L-methionine</keyword>
<protein>
    <recommendedName>
        <fullName evidence="8">Cytosine-specific methyltransferase</fullName>
        <ecNumber evidence="8">2.1.1.37</ecNumber>
    </recommendedName>
</protein>
<dbReference type="PROSITE" id="PS00095">
    <property type="entry name" value="C5_MTASE_2"/>
    <property type="match status" value="1"/>
</dbReference>
<dbReference type="GO" id="GO:0032259">
    <property type="term" value="P:methylation"/>
    <property type="evidence" value="ECO:0007669"/>
    <property type="project" value="UniProtKB-KW"/>
</dbReference>
<keyword evidence="2 6" id="KW-0808">Transferase</keyword>
<comment type="caution">
    <text evidence="9">The sequence shown here is derived from an EMBL/GenBank/DDBJ whole genome shotgun (WGS) entry which is preliminary data.</text>
</comment>
<evidence type="ECO:0000256" key="4">
    <source>
        <dbReference type="ARBA" id="ARBA00022747"/>
    </source>
</evidence>
<dbReference type="InterPro" id="IPR031303">
    <property type="entry name" value="C5_meth_CS"/>
</dbReference>
<evidence type="ECO:0000256" key="2">
    <source>
        <dbReference type="ARBA" id="ARBA00022679"/>
    </source>
</evidence>
<evidence type="ECO:0000256" key="3">
    <source>
        <dbReference type="ARBA" id="ARBA00022691"/>
    </source>
</evidence>